<dbReference type="AlphaFoldDB" id="A0A9E8SML8"/>
<protein>
    <submittedName>
        <fullName evidence="1">Uncharacterized protein</fullName>
    </submittedName>
</protein>
<dbReference type="EMBL" id="CP112998">
    <property type="protein sequence ID" value="WAC13454.1"/>
    <property type="molecule type" value="Genomic_DNA"/>
</dbReference>
<name>A0A9E8SML8_9BACT</name>
<gene>
    <name evidence="1" type="ORF">ON006_05745</name>
</gene>
<dbReference type="RefSeq" id="WP_244819435.1">
    <property type="nucleotide sequence ID" value="NZ_CP112998.1"/>
</dbReference>
<evidence type="ECO:0000313" key="2">
    <source>
        <dbReference type="Proteomes" id="UP001164653"/>
    </source>
</evidence>
<evidence type="ECO:0000313" key="1">
    <source>
        <dbReference type="EMBL" id="WAC13454.1"/>
    </source>
</evidence>
<accession>A0A9E8SML8</accession>
<reference evidence="1" key="1">
    <citation type="submission" date="2022-11" db="EMBL/GenBank/DDBJ databases">
        <title>Dyadobacter pollutisoli sp. nov., isolated from plastic dumped soil.</title>
        <authorList>
            <person name="Kim J.M."/>
            <person name="Kim K.R."/>
            <person name="Lee J.K."/>
            <person name="Hao L."/>
            <person name="Jeon C.O."/>
        </authorList>
    </citation>
    <scope>NUCLEOTIDE SEQUENCE</scope>
    <source>
        <strain evidence="1">U1</strain>
    </source>
</reference>
<organism evidence="1 2">
    <name type="scientific">Dyadobacter pollutisoli</name>
    <dbReference type="NCBI Taxonomy" id="2910158"/>
    <lineage>
        <taxon>Bacteria</taxon>
        <taxon>Pseudomonadati</taxon>
        <taxon>Bacteroidota</taxon>
        <taxon>Cytophagia</taxon>
        <taxon>Cytophagales</taxon>
        <taxon>Spirosomataceae</taxon>
        <taxon>Dyadobacter</taxon>
    </lineage>
</organism>
<sequence>MKTIKKIVTTAMVITLWWIVVEVQAQDKKVDPALRNELKAYTLTHIMPVMKLKRVILEDELTELEKKQIAGLRIQLTQIRKARKESNRTLWERMDGKELDENQTAMTLSERKQIRKIMLEAFSIADKHEKTIDQISLDTRMNREKWRKELREIIEKFKGKSAGDFFVRLERTGAGQSVRPALFLLWDPAKQY</sequence>
<keyword evidence="2" id="KW-1185">Reference proteome</keyword>
<proteinExistence type="predicted"/>
<dbReference type="KEGG" id="dpf:ON006_05745"/>
<dbReference type="Proteomes" id="UP001164653">
    <property type="component" value="Chromosome"/>
</dbReference>